<protein>
    <submittedName>
        <fullName evidence="1">Uncharacterized protein</fullName>
    </submittedName>
</protein>
<evidence type="ECO:0000313" key="2">
    <source>
        <dbReference type="Proteomes" id="UP000499080"/>
    </source>
</evidence>
<dbReference type="OrthoDB" id="10326374at2759"/>
<sequence length="100" mass="11798">MKDLLKRVLGKAYLSTEEMMTLMCDCEAIINSRSLTYVSEIDTDFTPISSSMFIQDIREWAVPDLHVVDHNSLNRRIKYRQAVQKDHRDRFRTEYLGQLV</sequence>
<evidence type="ECO:0000313" key="1">
    <source>
        <dbReference type="EMBL" id="GBN36900.1"/>
    </source>
</evidence>
<accession>A0A4Y2NE57</accession>
<gene>
    <name evidence="1" type="ORF">AVEN_176892_1</name>
</gene>
<dbReference type="AlphaFoldDB" id="A0A4Y2NE57"/>
<dbReference type="Proteomes" id="UP000499080">
    <property type="component" value="Unassembled WGS sequence"/>
</dbReference>
<keyword evidence="2" id="KW-1185">Reference proteome</keyword>
<proteinExistence type="predicted"/>
<reference evidence="1 2" key="1">
    <citation type="journal article" date="2019" name="Sci. Rep.">
        <title>Orb-weaving spider Araneus ventricosus genome elucidates the spidroin gene catalogue.</title>
        <authorList>
            <person name="Kono N."/>
            <person name="Nakamura H."/>
            <person name="Ohtoshi R."/>
            <person name="Moran D.A.P."/>
            <person name="Shinohara A."/>
            <person name="Yoshida Y."/>
            <person name="Fujiwara M."/>
            <person name="Mori M."/>
            <person name="Tomita M."/>
            <person name="Arakawa K."/>
        </authorList>
    </citation>
    <scope>NUCLEOTIDE SEQUENCE [LARGE SCALE GENOMIC DNA]</scope>
</reference>
<organism evidence="1 2">
    <name type="scientific">Araneus ventricosus</name>
    <name type="common">Orbweaver spider</name>
    <name type="synonym">Epeira ventricosa</name>
    <dbReference type="NCBI Taxonomy" id="182803"/>
    <lineage>
        <taxon>Eukaryota</taxon>
        <taxon>Metazoa</taxon>
        <taxon>Ecdysozoa</taxon>
        <taxon>Arthropoda</taxon>
        <taxon>Chelicerata</taxon>
        <taxon>Arachnida</taxon>
        <taxon>Araneae</taxon>
        <taxon>Araneomorphae</taxon>
        <taxon>Entelegynae</taxon>
        <taxon>Araneoidea</taxon>
        <taxon>Araneidae</taxon>
        <taxon>Araneus</taxon>
    </lineage>
</organism>
<dbReference type="EMBL" id="BGPR01008919">
    <property type="protein sequence ID" value="GBN36900.1"/>
    <property type="molecule type" value="Genomic_DNA"/>
</dbReference>
<comment type="caution">
    <text evidence="1">The sequence shown here is derived from an EMBL/GenBank/DDBJ whole genome shotgun (WGS) entry which is preliminary data.</text>
</comment>
<name>A0A4Y2NE57_ARAVE</name>